<sequence length="191" mass="21459">MELAGFRSTTLILTFNLQYDLISALAEKRRNASSFYSMLHYNSGSPLMGTWSQEVRSLGSAALCYNLLGRSPSEEKFTGLRFSWLKIIEGVFMPDTNNNKVHLIWSTNLSIGRSYMVLIYSLMIQNHAGDGTMEWYHGDQVLRQFSCIQYISTLLVQLGTSTGLTRGGNMEMIGQKCMKNILQCGTTGRGR</sequence>
<gene>
    <name evidence="1" type="ORF">J1N35_029300</name>
</gene>
<dbReference type="AlphaFoldDB" id="A0A9D3ZT06"/>
<protein>
    <submittedName>
        <fullName evidence="1">Uncharacterized protein</fullName>
    </submittedName>
</protein>
<dbReference type="OrthoDB" id="2008347at2759"/>
<evidence type="ECO:0000313" key="1">
    <source>
        <dbReference type="EMBL" id="KAH1064313.1"/>
    </source>
</evidence>
<name>A0A9D3ZT06_9ROSI</name>
<proteinExistence type="predicted"/>
<evidence type="ECO:0000313" key="2">
    <source>
        <dbReference type="Proteomes" id="UP000828251"/>
    </source>
</evidence>
<organism evidence="1 2">
    <name type="scientific">Gossypium stocksii</name>
    <dbReference type="NCBI Taxonomy" id="47602"/>
    <lineage>
        <taxon>Eukaryota</taxon>
        <taxon>Viridiplantae</taxon>
        <taxon>Streptophyta</taxon>
        <taxon>Embryophyta</taxon>
        <taxon>Tracheophyta</taxon>
        <taxon>Spermatophyta</taxon>
        <taxon>Magnoliopsida</taxon>
        <taxon>eudicotyledons</taxon>
        <taxon>Gunneridae</taxon>
        <taxon>Pentapetalae</taxon>
        <taxon>rosids</taxon>
        <taxon>malvids</taxon>
        <taxon>Malvales</taxon>
        <taxon>Malvaceae</taxon>
        <taxon>Malvoideae</taxon>
        <taxon>Gossypium</taxon>
    </lineage>
</organism>
<dbReference type="Proteomes" id="UP000828251">
    <property type="component" value="Unassembled WGS sequence"/>
</dbReference>
<accession>A0A9D3ZT06</accession>
<comment type="caution">
    <text evidence="1">The sequence shown here is derived from an EMBL/GenBank/DDBJ whole genome shotgun (WGS) entry which is preliminary data.</text>
</comment>
<reference evidence="1 2" key="1">
    <citation type="journal article" date="2021" name="Plant Biotechnol. J.">
        <title>Multi-omics assisted identification of the key and species-specific regulatory components of drought-tolerant mechanisms in Gossypium stocksii.</title>
        <authorList>
            <person name="Yu D."/>
            <person name="Ke L."/>
            <person name="Zhang D."/>
            <person name="Wu Y."/>
            <person name="Sun Y."/>
            <person name="Mei J."/>
            <person name="Sun J."/>
            <person name="Sun Y."/>
        </authorList>
    </citation>
    <scope>NUCLEOTIDE SEQUENCE [LARGE SCALE GENOMIC DNA]</scope>
    <source>
        <strain evidence="2">cv. E1</strain>
        <tissue evidence="1">Leaf</tissue>
    </source>
</reference>
<keyword evidence="2" id="KW-1185">Reference proteome</keyword>
<dbReference type="EMBL" id="JAIQCV010000009">
    <property type="protein sequence ID" value="KAH1064313.1"/>
    <property type="molecule type" value="Genomic_DNA"/>
</dbReference>